<dbReference type="EMBL" id="CAADFG010000212">
    <property type="protein sequence ID" value="VFK01063.1"/>
    <property type="molecule type" value="Genomic_DNA"/>
</dbReference>
<name>A0A450VJI6_9GAMM</name>
<organism evidence="3">
    <name type="scientific">Candidatus Kentrum eta</name>
    <dbReference type="NCBI Taxonomy" id="2126337"/>
    <lineage>
        <taxon>Bacteria</taxon>
        <taxon>Pseudomonadati</taxon>
        <taxon>Pseudomonadota</taxon>
        <taxon>Gammaproteobacteria</taxon>
        <taxon>Candidatus Kentrum</taxon>
    </lineage>
</organism>
<dbReference type="EMBL" id="CAADFI010000217">
    <property type="protein sequence ID" value="VFK01089.1"/>
    <property type="molecule type" value="Genomic_DNA"/>
</dbReference>
<accession>A0A450VJI6</accession>
<proteinExistence type="predicted"/>
<gene>
    <name evidence="1" type="ORF">BECKH772A_GA0070896_102126</name>
    <name evidence="2" type="ORF">BECKH772B_GA0070898_102176</name>
    <name evidence="3" type="ORF">BECKH772C_GA0070978_102186</name>
</gene>
<reference evidence="3" key="1">
    <citation type="submission" date="2019-02" db="EMBL/GenBank/DDBJ databases">
        <authorList>
            <person name="Gruber-Vodicka R. H."/>
            <person name="Seah K. B. B."/>
        </authorList>
    </citation>
    <scope>NUCLEOTIDE SEQUENCE</scope>
    <source>
        <strain evidence="3">BECK_SA2B12</strain>
        <strain evidence="1">BECK_SA2B15</strain>
        <strain evidence="2">BECK_SA2B20</strain>
    </source>
</reference>
<evidence type="ECO:0000313" key="1">
    <source>
        <dbReference type="EMBL" id="VFK01063.1"/>
    </source>
</evidence>
<evidence type="ECO:0000313" key="2">
    <source>
        <dbReference type="EMBL" id="VFK01089.1"/>
    </source>
</evidence>
<evidence type="ECO:0000313" key="3">
    <source>
        <dbReference type="EMBL" id="VFK04900.1"/>
    </source>
</evidence>
<sequence>MRFLVSPTFPYEENEKPRSRRYYIKAIARGGRKFGGIGKETDCLHGVFEVLGFLINLSCGTFKIPGRLFKPLSCILQRFPQTVGIFKFRGFNFEVQRSMKFWF</sequence>
<dbReference type="AlphaFoldDB" id="A0A450VJI6"/>
<protein>
    <submittedName>
        <fullName evidence="3">Uncharacterized protein</fullName>
    </submittedName>
</protein>
<dbReference type="EMBL" id="CAADFJ010000218">
    <property type="protein sequence ID" value="VFK04900.1"/>
    <property type="molecule type" value="Genomic_DNA"/>
</dbReference>